<comment type="similarity">
    <text evidence="6">Belongs to the ABC-2 integral membrane protein family.</text>
</comment>
<evidence type="ECO:0000313" key="8">
    <source>
        <dbReference type="Proteomes" id="UP000249915"/>
    </source>
</evidence>
<evidence type="ECO:0000256" key="4">
    <source>
        <dbReference type="ARBA" id="ARBA00023136"/>
    </source>
</evidence>
<keyword evidence="6" id="KW-1003">Cell membrane</keyword>
<dbReference type="GO" id="GO:0043190">
    <property type="term" value="C:ATP-binding cassette (ABC) transporter complex"/>
    <property type="evidence" value="ECO:0007669"/>
    <property type="project" value="InterPro"/>
</dbReference>
<gene>
    <name evidence="7" type="ORF">BAY60_22065</name>
</gene>
<evidence type="ECO:0000313" key="7">
    <source>
        <dbReference type="EMBL" id="PXY22531.1"/>
    </source>
</evidence>
<feature type="transmembrane region" description="Helical" evidence="6">
    <location>
        <begin position="134"/>
        <end position="158"/>
    </location>
</feature>
<comment type="subcellular location">
    <subcellularLocation>
        <location evidence="6">Cell membrane</location>
        <topology evidence="6">Multi-pass membrane protein</topology>
    </subcellularLocation>
    <subcellularLocation>
        <location evidence="1">Membrane</location>
        <topology evidence="1">Multi-pass membrane protein</topology>
    </subcellularLocation>
</comment>
<keyword evidence="3 6" id="KW-1133">Transmembrane helix</keyword>
<evidence type="ECO:0000256" key="5">
    <source>
        <dbReference type="ARBA" id="ARBA00023251"/>
    </source>
</evidence>
<dbReference type="PIRSF" id="PIRSF006648">
    <property type="entry name" value="DrrB"/>
    <property type="match status" value="1"/>
</dbReference>
<keyword evidence="2 6" id="KW-0812">Transmembrane</keyword>
<dbReference type="RefSeq" id="WP_112283132.1">
    <property type="nucleotide sequence ID" value="NZ_MASW01000005.1"/>
</dbReference>
<dbReference type="Proteomes" id="UP000249915">
    <property type="component" value="Unassembled WGS sequence"/>
</dbReference>
<feature type="transmembrane region" description="Helical" evidence="6">
    <location>
        <begin position="219"/>
        <end position="241"/>
    </location>
</feature>
<dbReference type="PROSITE" id="PS51012">
    <property type="entry name" value="ABC_TM2"/>
    <property type="match status" value="1"/>
</dbReference>
<comment type="caution">
    <text evidence="7">The sequence shown here is derived from an EMBL/GenBank/DDBJ whole genome shotgun (WGS) entry which is preliminary data.</text>
</comment>
<dbReference type="GO" id="GO:0046677">
    <property type="term" value="P:response to antibiotic"/>
    <property type="evidence" value="ECO:0007669"/>
    <property type="project" value="UniProtKB-KW"/>
</dbReference>
<dbReference type="InterPro" id="IPR000412">
    <property type="entry name" value="ABC_2_transport"/>
</dbReference>
<keyword evidence="4 6" id="KW-0472">Membrane</keyword>
<dbReference type="OrthoDB" id="9255971at2"/>
<evidence type="ECO:0000256" key="3">
    <source>
        <dbReference type="ARBA" id="ARBA00022989"/>
    </source>
</evidence>
<dbReference type="InterPro" id="IPR047817">
    <property type="entry name" value="ABC2_TM_bact-type"/>
</dbReference>
<keyword evidence="8" id="KW-1185">Reference proteome</keyword>
<evidence type="ECO:0000256" key="1">
    <source>
        <dbReference type="ARBA" id="ARBA00004141"/>
    </source>
</evidence>
<protein>
    <recommendedName>
        <fullName evidence="6">Transport permease protein</fullName>
    </recommendedName>
</protein>
<dbReference type="AlphaFoldDB" id="A0A2V4ASL1"/>
<keyword evidence="5" id="KW-0046">Antibiotic resistance</keyword>
<evidence type="ECO:0000256" key="6">
    <source>
        <dbReference type="RuleBase" id="RU361157"/>
    </source>
</evidence>
<organism evidence="7 8">
    <name type="scientific">Prauserella muralis</name>
    <dbReference type="NCBI Taxonomy" id="588067"/>
    <lineage>
        <taxon>Bacteria</taxon>
        <taxon>Bacillati</taxon>
        <taxon>Actinomycetota</taxon>
        <taxon>Actinomycetes</taxon>
        <taxon>Pseudonocardiales</taxon>
        <taxon>Pseudonocardiaceae</taxon>
        <taxon>Prauserella</taxon>
    </lineage>
</organism>
<dbReference type="InterPro" id="IPR051784">
    <property type="entry name" value="Nod_factor_ABC_transporter"/>
</dbReference>
<sequence>MSTFVSDTATVFSRELRPVLRNPFSVIFSMLQPLVFLALFTPLLPDVLGSDGSALQWFVPGIVVMSCLFGTSATGSNLLFEIQTGSHERMLVSPLGRPSLIVGRALKEIVPMFVQTAIIVVATIPFGFELHLAGALLGLVILAVFCVGLGALSYTLALASKNQEWMFWAVQQTLIFPLLLLAGMLLPVDNGPAWLRTAADFNPLTYVVDAERALFNGEILSGTVAGGAVAAVVVAALGLLVGTRAMRRVSA</sequence>
<reference evidence="7 8" key="1">
    <citation type="submission" date="2016-07" db="EMBL/GenBank/DDBJ databases">
        <title>Draft genome sequence of Prauserella muralis DSM 45305, isolated from a mould-covered wall in an indoor environment.</title>
        <authorList>
            <person name="Ruckert C."/>
            <person name="Albersmeier A."/>
            <person name="Jiang C.-L."/>
            <person name="Jiang Y."/>
            <person name="Kalinowski J."/>
            <person name="Schneider O."/>
            <person name="Winkler A."/>
            <person name="Zotchev S.B."/>
        </authorList>
    </citation>
    <scope>NUCLEOTIDE SEQUENCE [LARGE SCALE GENOMIC DNA]</scope>
    <source>
        <strain evidence="7 8">DSM 45305</strain>
    </source>
</reference>
<feature type="transmembrane region" description="Helical" evidence="6">
    <location>
        <begin position="109"/>
        <end position="128"/>
    </location>
</feature>
<dbReference type="PANTHER" id="PTHR43229:SF2">
    <property type="entry name" value="NODULATION PROTEIN J"/>
    <property type="match status" value="1"/>
</dbReference>
<dbReference type="InterPro" id="IPR013525">
    <property type="entry name" value="ABC2_TM"/>
</dbReference>
<accession>A0A2V4ASL1</accession>
<dbReference type="GO" id="GO:0140359">
    <property type="term" value="F:ABC-type transporter activity"/>
    <property type="evidence" value="ECO:0007669"/>
    <property type="project" value="InterPro"/>
</dbReference>
<feature type="transmembrane region" description="Helical" evidence="6">
    <location>
        <begin position="24"/>
        <end position="45"/>
    </location>
</feature>
<feature type="transmembrane region" description="Helical" evidence="6">
    <location>
        <begin position="57"/>
        <end position="80"/>
    </location>
</feature>
<keyword evidence="6" id="KW-0813">Transport</keyword>
<dbReference type="EMBL" id="MASW01000005">
    <property type="protein sequence ID" value="PXY22531.1"/>
    <property type="molecule type" value="Genomic_DNA"/>
</dbReference>
<dbReference type="PANTHER" id="PTHR43229">
    <property type="entry name" value="NODULATION PROTEIN J"/>
    <property type="match status" value="1"/>
</dbReference>
<feature type="transmembrane region" description="Helical" evidence="6">
    <location>
        <begin position="165"/>
        <end position="186"/>
    </location>
</feature>
<proteinExistence type="inferred from homology"/>
<evidence type="ECO:0000256" key="2">
    <source>
        <dbReference type="ARBA" id="ARBA00022692"/>
    </source>
</evidence>
<name>A0A2V4ASL1_9PSEU</name>
<dbReference type="Pfam" id="PF01061">
    <property type="entry name" value="ABC2_membrane"/>
    <property type="match status" value="1"/>
</dbReference>